<protein>
    <submittedName>
        <fullName evidence="5">Protein-tyrosine phosphatase</fullName>
    </submittedName>
</protein>
<dbReference type="Gene3D" id="3.90.190.10">
    <property type="entry name" value="Protein tyrosine phosphatase superfamily"/>
    <property type="match status" value="1"/>
</dbReference>
<dbReference type="PROSITE" id="PS50056">
    <property type="entry name" value="TYR_PHOSPHATASE_2"/>
    <property type="match status" value="1"/>
</dbReference>
<dbReference type="Pfam" id="PF00102">
    <property type="entry name" value="Y_phosphatase"/>
    <property type="match status" value="1"/>
</dbReference>
<dbReference type="InterPro" id="IPR029021">
    <property type="entry name" value="Prot-tyrosine_phosphatase-like"/>
</dbReference>
<dbReference type="WBParaSite" id="PgR011_g186_t02">
    <property type="protein sequence ID" value="PgR011_g186_t02"/>
    <property type="gene ID" value="PgR011_g186"/>
</dbReference>
<dbReference type="SMART" id="SM00194">
    <property type="entry name" value="PTPc"/>
    <property type="match status" value="1"/>
</dbReference>
<dbReference type="PANTHER" id="PTHR46163">
    <property type="entry name" value="TYROSINE-PROTEIN PHOSPHATASE-RELATED"/>
    <property type="match status" value="1"/>
</dbReference>
<name>A0A915ANN9_PARUN</name>
<accession>A0A915ANN9</accession>
<feature type="domain" description="Tyrosine-protein phosphatase" evidence="2">
    <location>
        <begin position="71"/>
        <end position="243"/>
    </location>
</feature>
<dbReference type="PROSITE" id="PS00383">
    <property type="entry name" value="TYR_PHOSPHATASE_1"/>
    <property type="match status" value="1"/>
</dbReference>
<evidence type="ECO:0000256" key="1">
    <source>
        <dbReference type="SAM" id="Phobius"/>
    </source>
</evidence>
<keyword evidence="1" id="KW-0472">Membrane</keyword>
<keyword evidence="1" id="KW-1133">Transmembrane helix</keyword>
<reference evidence="5" key="1">
    <citation type="submission" date="2022-11" db="UniProtKB">
        <authorList>
            <consortium name="WormBaseParasite"/>
        </authorList>
    </citation>
    <scope>IDENTIFICATION</scope>
</reference>
<dbReference type="InterPro" id="IPR000242">
    <property type="entry name" value="PTP_cat"/>
</dbReference>
<proteinExistence type="predicted"/>
<evidence type="ECO:0000313" key="5">
    <source>
        <dbReference type="WBParaSite" id="PgR011_g186_t02"/>
    </source>
</evidence>
<feature type="domain" description="Tyrosine specific protein phosphatases" evidence="3">
    <location>
        <begin position="161"/>
        <end position="234"/>
    </location>
</feature>
<dbReference type="PROSITE" id="PS50055">
    <property type="entry name" value="TYR_PHOSPHATASE_PTP"/>
    <property type="match status" value="1"/>
</dbReference>
<dbReference type="PRINTS" id="PR00700">
    <property type="entry name" value="PRTYPHPHTASE"/>
</dbReference>
<dbReference type="GO" id="GO:0004725">
    <property type="term" value="F:protein tyrosine phosphatase activity"/>
    <property type="evidence" value="ECO:0007669"/>
    <property type="project" value="InterPro"/>
</dbReference>
<dbReference type="InterPro" id="IPR003595">
    <property type="entry name" value="Tyr_Pase_cat"/>
</dbReference>
<evidence type="ECO:0000313" key="4">
    <source>
        <dbReference type="Proteomes" id="UP000887569"/>
    </source>
</evidence>
<dbReference type="InterPro" id="IPR000387">
    <property type="entry name" value="Tyr_Pase_dom"/>
</dbReference>
<sequence length="281" mass="32540">MTTSFVFVTQIHHNLHIAIRFLHIVRKLRLFFLLLCDLFLLPNFETFFIVSYPLQIFYGKHFCCSQKHNIQQEIIVLLKVVLQLCQSIENGKEQSAEYFPTDAKSKGYGAVNVKILEKPSNVIGLKKVTRTKIQATYGSVTHEVIHILYSGWPDHCVAESPAVCKEVRNIVHRHYERKPIVVHCSAGIGRTGTFVAMEMAISKLKRKETISICDLAKALREQRMGAIQNDQQYLFIFRMVIEILMSDDLLTKDLQVINFLKEYEDVIQRKRLERKKKSTKA</sequence>
<dbReference type="InterPro" id="IPR016130">
    <property type="entry name" value="Tyr_Pase_AS"/>
</dbReference>
<dbReference type="Proteomes" id="UP000887569">
    <property type="component" value="Unplaced"/>
</dbReference>
<dbReference type="InterPro" id="IPR052782">
    <property type="entry name" value="Oocyte-zygote_transition_reg"/>
</dbReference>
<dbReference type="SUPFAM" id="SSF52799">
    <property type="entry name" value="(Phosphotyrosine protein) phosphatases II"/>
    <property type="match status" value="1"/>
</dbReference>
<dbReference type="CDD" id="cd00047">
    <property type="entry name" value="PTPc"/>
    <property type="match status" value="1"/>
</dbReference>
<feature type="transmembrane region" description="Helical" evidence="1">
    <location>
        <begin position="30"/>
        <end position="54"/>
    </location>
</feature>
<dbReference type="SMART" id="SM00404">
    <property type="entry name" value="PTPc_motif"/>
    <property type="match status" value="1"/>
</dbReference>
<keyword evidence="1" id="KW-0812">Transmembrane</keyword>
<keyword evidence="4" id="KW-1185">Reference proteome</keyword>
<evidence type="ECO:0000259" key="2">
    <source>
        <dbReference type="PROSITE" id="PS50055"/>
    </source>
</evidence>
<evidence type="ECO:0000259" key="3">
    <source>
        <dbReference type="PROSITE" id="PS50056"/>
    </source>
</evidence>
<dbReference type="AlphaFoldDB" id="A0A915ANN9"/>
<organism evidence="4 5">
    <name type="scientific">Parascaris univalens</name>
    <name type="common">Nematode worm</name>
    <dbReference type="NCBI Taxonomy" id="6257"/>
    <lineage>
        <taxon>Eukaryota</taxon>
        <taxon>Metazoa</taxon>
        <taxon>Ecdysozoa</taxon>
        <taxon>Nematoda</taxon>
        <taxon>Chromadorea</taxon>
        <taxon>Rhabditida</taxon>
        <taxon>Spirurina</taxon>
        <taxon>Ascaridomorpha</taxon>
        <taxon>Ascaridoidea</taxon>
        <taxon>Ascarididae</taxon>
        <taxon>Parascaris</taxon>
    </lineage>
</organism>